<proteinExistence type="predicted"/>
<feature type="non-terminal residue" evidence="1">
    <location>
        <position position="1"/>
    </location>
</feature>
<name>A0A0F9K3D5_9ZZZZ</name>
<dbReference type="EMBL" id="LAZR01008781">
    <property type="protein sequence ID" value="KKM76599.1"/>
    <property type="molecule type" value="Genomic_DNA"/>
</dbReference>
<reference evidence="1" key="1">
    <citation type="journal article" date="2015" name="Nature">
        <title>Complex archaea that bridge the gap between prokaryotes and eukaryotes.</title>
        <authorList>
            <person name="Spang A."/>
            <person name="Saw J.H."/>
            <person name="Jorgensen S.L."/>
            <person name="Zaremba-Niedzwiedzka K."/>
            <person name="Martijn J."/>
            <person name="Lind A.E."/>
            <person name="van Eijk R."/>
            <person name="Schleper C."/>
            <person name="Guy L."/>
            <person name="Ettema T.J."/>
        </authorList>
    </citation>
    <scope>NUCLEOTIDE SEQUENCE</scope>
</reference>
<comment type="caution">
    <text evidence="1">The sequence shown here is derived from an EMBL/GenBank/DDBJ whole genome shotgun (WGS) entry which is preliminary data.</text>
</comment>
<accession>A0A0F9K3D5</accession>
<gene>
    <name evidence="1" type="ORF">LCGC14_1378490</name>
</gene>
<evidence type="ECO:0000313" key="1">
    <source>
        <dbReference type="EMBL" id="KKM76599.1"/>
    </source>
</evidence>
<organism evidence="1">
    <name type="scientific">marine sediment metagenome</name>
    <dbReference type="NCBI Taxonomy" id="412755"/>
    <lineage>
        <taxon>unclassified sequences</taxon>
        <taxon>metagenomes</taxon>
        <taxon>ecological metagenomes</taxon>
    </lineage>
</organism>
<sequence length="72" mass="7869">LVDFHRLLTLENVSDPNRIESGLFAQINPASAFVGECCLLSEKLDALLRLIAENEPVSDILCEASQKISQVA</sequence>
<protein>
    <submittedName>
        <fullName evidence="1">Uncharacterized protein</fullName>
    </submittedName>
</protein>
<dbReference type="AlphaFoldDB" id="A0A0F9K3D5"/>